<dbReference type="InterPro" id="IPR011855">
    <property type="entry name" value="Phgtail_TP901_1"/>
</dbReference>
<dbReference type="Pfam" id="PF06199">
    <property type="entry name" value="Phage_tail_2"/>
    <property type="match status" value="1"/>
</dbReference>
<gene>
    <name evidence="1" type="ORF">ABID29_001830</name>
</gene>
<name>A0ABV2FJE8_9STRE</name>
<dbReference type="NCBIfam" id="TIGR02126">
    <property type="entry name" value="phgtail_TP901_1"/>
    <property type="match status" value="1"/>
</dbReference>
<dbReference type="EMBL" id="JBEPLO010000021">
    <property type="protein sequence ID" value="MET3558704.1"/>
    <property type="molecule type" value="Genomic_DNA"/>
</dbReference>
<evidence type="ECO:0000313" key="1">
    <source>
        <dbReference type="EMBL" id="MET3558704.1"/>
    </source>
</evidence>
<dbReference type="Proteomes" id="UP001549122">
    <property type="component" value="Unassembled WGS sequence"/>
</dbReference>
<dbReference type="RefSeq" id="WP_354365827.1">
    <property type="nucleotide sequence ID" value="NZ_JBEPLO010000021.1"/>
</dbReference>
<protein>
    <submittedName>
        <fullName evidence="1">TP901-1 family phage major tail protein</fullName>
    </submittedName>
</protein>
<proteinExistence type="predicted"/>
<accession>A0ABV2FJE8</accession>
<organism evidence="1 2">
    <name type="scientific">Streptococcus rupicaprae</name>
    <dbReference type="NCBI Taxonomy" id="759619"/>
    <lineage>
        <taxon>Bacteria</taxon>
        <taxon>Bacillati</taxon>
        <taxon>Bacillota</taxon>
        <taxon>Bacilli</taxon>
        <taxon>Lactobacillales</taxon>
        <taxon>Streptococcaceae</taxon>
        <taxon>Streptococcus</taxon>
    </lineage>
</organism>
<sequence length="196" mass="21410">MEVTEQIKVTTAKPLSGKKVFYFIQSIHAKIGSNAILPAYRTDASLTLGAEYSDEQTQQGLLLDKTNTAHEIELTTKFAPADPSVSVIEKANDTGESVKIWRVLADESLKKKGSGDLSTKDVYPAKFGYAKIGDIEYSEGVEDVVEANYTASIVGKLQNGEFPLSDEEIALLNDVYGYQNPGETTGDYDNIKKSED</sequence>
<evidence type="ECO:0000313" key="2">
    <source>
        <dbReference type="Proteomes" id="UP001549122"/>
    </source>
</evidence>
<keyword evidence="2" id="KW-1185">Reference proteome</keyword>
<comment type="caution">
    <text evidence="1">The sequence shown here is derived from an EMBL/GenBank/DDBJ whole genome shotgun (WGS) entry which is preliminary data.</text>
</comment>
<reference evidence="1 2" key="1">
    <citation type="submission" date="2024-06" db="EMBL/GenBank/DDBJ databases">
        <title>Genomic Encyclopedia of Type Strains, Phase IV (KMG-IV): sequencing the most valuable type-strain genomes for metagenomic binning, comparative biology and taxonomic classification.</title>
        <authorList>
            <person name="Goeker M."/>
        </authorList>
    </citation>
    <scope>NUCLEOTIDE SEQUENCE [LARGE SCALE GENOMIC DNA]</scope>
    <source>
        <strain evidence="1 2">DSM 28303</strain>
    </source>
</reference>